<dbReference type="Proteomes" id="UP001057702">
    <property type="component" value="Unassembled WGS sequence"/>
</dbReference>
<feature type="transmembrane region" description="Helical" evidence="2">
    <location>
        <begin position="133"/>
        <end position="151"/>
    </location>
</feature>
<evidence type="ECO:0000256" key="2">
    <source>
        <dbReference type="SAM" id="Phobius"/>
    </source>
</evidence>
<proteinExistence type="predicted"/>
<reference evidence="3" key="1">
    <citation type="submission" date="2022-06" db="EMBL/GenBank/DDBJ databases">
        <title>Draft genome sequence of Streptomyces sp. RB6PN25 isolated from peat swamp forest in Thailand.</title>
        <authorList>
            <person name="Duangmal K."/>
            <person name="Klaysubun C."/>
        </authorList>
    </citation>
    <scope>NUCLEOTIDE SEQUENCE</scope>
    <source>
        <strain evidence="3">RB6PN25</strain>
    </source>
</reference>
<sequence>MTSTADTGEYTEGHPEAAEISALTEGILPADRSAALRNHLASCGLCTDVRDSLDVIRGLLGTFPGPMRIPDDVAGRIDAALAAEALIGATAPGIPAAETGGARVSRETSTRPTGHATAPTGPGRPRRRRWTRVVLATVCAAAALGVGSVYVQSLVSSNGIPHISATGTAPVPGTFSGTALATRVHELIAAAGPSNGPKGGVRPENTPMSTAGTSTHTGSSSVPPCVLNGTGRTDQPLGSTRGTYDGRAAYLLVLPHPSDPSRVDAFVVDASCASAAASAPGHVMARATYTR</sequence>
<evidence type="ECO:0008006" key="5">
    <source>
        <dbReference type="Google" id="ProtNLM"/>
    </source>
</evidence>
<gene>
    <name evidence="3" type="ORF">NGB36_14585</name>
</gene>
<evidence type="ECO:0000256" key="1">
    <source>
        <dbReference type="SAM" id="MobiDB-lite"/>
    </source>
</evidence>
<protein>
    <recommendedName>
        <fullName evidence="5">Zinc-finger domain-containing protein</fullName>
    </recommendedName>
</protein>
<accession>A0ABT1PZ47</accession>
<name>A0ABT1PZ47_9ACTN</name>
<keyword evidence="4" id="KW-1185">Reference proteome</keyword>
<feature type="region of interest" description="Disordered" evidence="1">
    <location>
        <begin position="190"/>
        <end position="223"/>
    </location>
</feature>
<dbReference type="RefSeq" id="WP_255920693.1">
    <property type="nucleotide sequence ID" value="NZ_JANFNG010000009.1"/>
</dbReference>
<evidence type="ECO:0000313" key="3">
    <source>
        <dbReference type="EMBL" id="MCQ4081802.1"/>
    </source>
</evidence>
<keyword evidence="2" id="KW-0472">Membrane</keyword>
<feature type="compositionally biased region" description="Low complexity" evidence="1">
    <location>
        <begin position="209"/>
        <end position="221"/>
    </location>
</feature>
<keyword evidence="2" id="KW-0812">Transmembrane</keyword>
<keyword evidence="2" id="KW-1133">Transmembrane helix</keyword>
<comment type="caution">
    <text evidence="3">The sequence shown here is derived from an EMBL/GenBank/DDBJ whole genome shotgun (WGS) entry which is preliminary data.</text>
</comment>
<dbReference type="EMBL" id="JANFNG010000009">
    <property type="protein sequence ID" value="MCQ4081802.1"/>
    <property type="molecule type" value="Genomic_DNA"/>
</dbReference>
<feature type="region of interest" description="Disordered" evidence="1">
    <location>
        <begin position="97"/>
        <end position="129"/>
    </location>
</feature>
<organism evidence="3 4">
    <name type="scientific">Streptomyces humicola</name>
    <dbReference type="NCBI Taxonomy" id="2953240"/>
    <lineage>
        <taxon>Bacteria</taxon>
        <taxon>Bacillati</taxon>
        <taxon>Actinomycetota</taxon>
        <taxon>Actinomycetes</taxon>
        <taxon>Kitasatosporales</taxon>
        <taxon>Streptomycetaceae</taxon>
        <taxon>Streptomyces</taxon>
    </lineage>
</organism>
<evidence type="ECO:0000313" key="4">
    <source>
        <dbReference type="Proteomes" id="UP001057702"/>
    </source>
</evidence>